<dbReference type="AlphaFoldDB" id="B3S0W0"/>
<keyword evidence="4 7" id="KW-0812">Transmembrane</keyword>
<dbReference type="GO" id="GO:0022857">
    <property type="term" value="F:transmembrane transporter activity"/>
    <property type="evidence" value="ECO:0000318"/>
    <property type="project" value="GO_Central"/>
</dbReference>
<comment type="similarity">
    <text evidence="2">Belongs to the CRT-like transporter family.</text>
</comment>
<dbReference type="OrthoDB" id="6335830at2759"/>
<feature type="transmembrane region" description="Helical" evidence="7">
    <location>
        <begin position="160"/>
        <end position="182"/>
    </location>
</feature>
<accession>B3S0W0</accession>
<feature type="transmembrane region" description="Helical" evidence="7">
    <location>
        <begin position="366"/>
        <end position="386"/>
    </location>
</feature>
<feature type="transmembrane region" description="Helical" evidence="7">
    <location>
        <begin position="66"/>
        <end position="86"/>
    </location>
</feature>
<sequence length="417" mass="47241">MANNPQFKLGILHCNSTIANAIFAILSIIGQLGQSITLPLWIDSTIDNSSFENTDGNSTELKMDSYFVLTFSLSVFFLFFGSITLFLKVTRPEEINPLGKLFPSKYILLVASLSALDGLLIVYSSSGTRTPPHLQAILQTVVIPLTILFRFFFLRKRPTLLKFICAGMVLVALFVCLIPTMFTITSNHQQNISEVSNDHPSFIWPIIYITGLIPGTISIIFMEASLKLKLDQDKTVNIFWFLTWVKLYQLVIIVLCFWTDFLPHWGDQPNIEIFAKRHVSINSIWVFSISCFFGGSGCSPSPGVRGTIFMLCYILNFTSSLLLIQYSEGAALAAMVSSVVTPLNFLFWTLFNERPFQWHPHLSTSLWFSIGGLCLMFPAILIYNFGEKEKVVEDHQPEERKHLLEQELRDLSNAEQY</sequence>
<dbReference type="KEGG" id="tad:TRIADDRAFT_57188"/>
<dbReference type="PhylomeDB" id="B3S0W0"/>
<dbReference type="RefSeq" id="XP_002113240.1">
    <property type="nucleotide sequence ID" value="XM_002113204.1"/>
</dbReference>
<dbReference type="GeneID" id="6754453"/>
<reference evidence="8 9" key="1">
    <citation type="journal article" date="2008" name="Nature">
        <title>The Trichoplax genome and the nature of placozoans.</title>
        <authorList>
            <person name="Srivastava M."/>
            <person name="Begovic E."/>
            <person name="Chapman J."/>
            <person name="Putnam N.H."/>
            <person name="Hellsten U."/>
            <person name="Kawashima T."/>
            <person name="Kuo A."/>
            <person name="Mitros T."/>
            <person name="Salamov A."/>
            <person name="Carpenter M.L."/>
            <person name="Signorovitch A.Y."/>
            <person name="Moreno M.A."/>
            <person name="Kamm K."/>
            <person name="Grimwood J."/>
            <person name="Schmutz J."/>
            <person name="Shapiro H."/>
            <person name="Grigoriev I.V."/>
            <person name="Buss L.W."/>
            <person name="Schierwater B."/>
            <person name="Dellaporta S.L."/>
            <person name="Rokhsar D.S."/>
        </authorList>
    </citation>
    <scope>NUCLEOTIDE SEQUENCE [LARGE SCALE GENOMIC DNA]</scope>
    <source>
        <strain evidence="8 9">Grell-BS-1999</strain>
    </source>
</reference>
<feature type="transmembrane region" description="Helical" evidence="7">
    <location>
        <begin position="136"/>
        <end position="153"/>
    </location>
</feature>
<dbReference type="EMBL" id="DS985246">
    <property type="protein sequence ID" value="EDV23714.1"/>
    <property type="molecule type" value="Genomic_DNA"/>
</dbReference>
<organism evidence="8 9">
    <name type="scientific">Trichoplax adhaerens</name>
    <name type="common">Trichoplax reptans</name>
    <dbReference type="NCBI Taxonomy" id="10228"/>
    <lineage>
        <taxon>Eukaryota</taxon>
        <taxon>Metazoa</taxon>
        <taxon>Placozoa</taxon>
        <taxon>Uniplacotomia</taxon>
        <taxon>Trichoplacea</taxon>
        <taxon>Trichoplacidae</taxon>
        <taxon>Trichoplax</taxon>
    </lineage>
</organism>
<dbReference type="GO" id="GO:0016020">
    <property type="term" value="C:membrane"/>
    <property type="evidence" value="ECO:0007669"/>
    <property type="project" value="UniProtKB-SubCell"/>
</dbReference>
<gene>
    <name evidence="8" type="ORF">TRIADDRAFT_57188</name>
</gene>
<feature type="transmembrane region" description="Helical" evidence="7">
    <location>
        <begin position="306"/>
        <end position="324"/>
    </location>
</feature>
<keyword evidence="9" id="KW-1185">Reference proteome</keyword>
<dbReference type="PANTHER" id="PTHR31326">
    <property type="entry name" value="PROTEIN CLT2, CHLOROPLASTIC"/>
    <property type="match status" value="1"/>
</dbReference>
<dbReference type="OMA" id="YNVERWI"/>
<dbReference type="PANTHER" id="PTHR31326:SF1">
    <property type="entry name" value="PROTEIN CLT2, CHLOROPLASTIC"/>
    <property type="match status" value="1"/>
</dbReference>
<feature type="transmembrane region" description="Helical" evidence="7">
    <location>
        <begin position="106"/>
        <end position="124"/>
    </location>
</feature>
<evidence type="ECO:0000256" key="3">
    <source>
        <dbReference type="ARBA" id="ARBA00022448"/>
    </source>
</evidence>
<evidence type="ECO:0000313" key="9">
    <source>
        <dbReference type="Proteomes" id="UP000009022"/>
    </source>
</evidence>
<name>B3S0W0_TRIAD</name>
<evidence type="ECO:0000256" key="4">
    <source>
        <dbReference type="ARBA" id="ARBA00022692"/>
    </source>
</evidence>
<feature type="transmembrane region" description="Helical" evidence="7">
    <location>
        <begin position="331"/>
        <end position="351"/>
    </location>
</feature>
<dbReference type="CTD" id="6754453"/>
<evidence type="ECO:0008006" key="10">
    <source>
        <dbReference type="Google" id="ProtNLM"/>
    </source>
</evidence>
<evidence type="ECO:0000256" key="1">
    <source>
        <dbReference type="ARBA" id="ARBA00004141"/>
    </source>
</evidence>
<proteinExistence type="inferred from homology"/>
<protein>
    <recommendedName>
        <fullName evidence="10">EamA domain-containing protein</fullName>
    </recommendedName>
</protein>
<dbReference type="InterPro" id="IPR013936">
    <property type="entry name" value="CRT-like"/>
</dbReference>
<evidence type="ECO:0000256" key="6">
    <source>
        <dbReference type="ARBA" id="ARBA00023136"/>
    </source>
</evidence>
<comment type="subcellular location">
    <subcellularLocation>
        <location evidence="1">Membrane</location>
        <topology evidence="1">Multi-pass membrane protein</topology>
    </subcellularLocation>
</comment>
<dbReference type="InParanoid" id="B3S0W0"/>
<keyword evidence="5 7" id="KW-1133">Transmembrane helix</keyword>
<evidence type="ECO:0000256" key="5">
    <source>
        <dbReference type="ARBA" id="ARBA00022989"/>
    </source>
</evidence>
<keyword evidence="3" id="KW-0813">Transport</keyword>
<keyword evidence="6 7" id="KW-0472">Membrane</keyword>
<dbReference type="Proteomes" id="UP000009022">
    <property type="component" value="Unassembled WGS sequence"/>
</dbReference>
<feature type="transmembrane region" description="Helical" evidence="7">
    <location>
        <begin position="21"/>
        <end position="42"/>
    </location>
</feature>
<evidence type="ECO:0000256" key="2">
    <source>
        <dbReference type="ARBA" id="ARBA00006690"/>
    </source>
</evidence>
<evidence type="ECO:0000256" key="7">
    <source>
        <dbReference type="SAM" id="Phobius"/>
    </source>
</evidence>
<dbReference type="HOGENOM" id="CLU_056438_0_0_1"/>
<dbReference type="GO" id="GO:0034635">
    <property type="term" value="P:glutathione transport"/>
    <property type="evidence" value="ECO:0000318"/>
    <property type="project" value="GO_Central"/>
</dbReference>
<feature type="transmembrane region" description="Helical" evidence="7">
    <location>
        <begin position="238"/>
        <end position="261"/>
    </location>
</feature>
<feature type="transmembrane region" description="Helical" evidence="7">
    <location>
        <begin position="202"/>
        <end position="226"/>
    </location>
</feature>
<dbReference type="eggNOG" id="ENOG502RB7Q">
    <property type="taxonomic scope" value="Eukaryota"/>
</dbReference>
<dbReference type="Pfam" id="PF08627">
    <property type="entry name" value="CRT-like"/>
    <property type="match status" value="1"/>
</dbReference>
<evidence type="ECO:0000313" key="8">
    <source>
        <dbReference type="EMBL" id="EDV23714.1"/>
    </source>
</evidence>